<dbReference type="SMART" id="SM00365">
    <property type="entry name" value="LRR_SD22"/>
    <property type="match status" value="5"/>
</dbReference>
<dbReference type="EMBL" id="BKCJ010006065">
    <property type="protein sequence ID" value="GEU70172.1"/>
    <property type="molecule type" value="Genomic_DNA"/>
</dbReference>
<dbReference type="SMART" id="SM00220">
    <property type="entry name" value="S_TKc"/>
    <property type="match status" value="1"/>
</dbReference>
<dbReference type="PROSITE" id="PS50108">
    <property type="entry name" value="CRIB"/>
    <property type="match status" value="1"/>
</dbReference>
<keyword evidence="6" id="KW-0433">Leucine-rich repeat</keyword>
<dbReference type="SUPFAM" id="SSF52058">
    <property type="entry name" value="L domain-like"/>
    <property type="match status" value="2"/>
</dbReference>
<comment type="catalytic activity">
    <reaction evidence="18">
        <text>L-threonyl-[protein] + ATP = O-phospho-L-threonyl-[protein] + ADP + H(+)</text>
        <dbReference type="Rhea" id="RHEA:46608"/>
        <dbReference type="Rhea" id="RHEA-COMP:11060"/>
        <dbReference type="Rhea" id="RHEA-COMP:11605"/>
        <dbReference type="ChEBI" id="CHEBI:15378"/>
        <dbReference type="ChEBI" id="CHEBI:30013"/>
        <dbReference type="ChEBI" id="CHEBI:30616"/>
        <dbReference type="ChEBI" id="CHEBI:61977"/>
        <dbReference type="ChEBI" id="CHEBI:456216"/>
        <dbReference type="EC" id="2.7.11.1"/>
    </reaction>
</comment>
<keyword evidence="12 25" id="KW-0418">Kinase</keyword>
<dbReference type="InterPro" id="IPR000095">
    <property type="entry name" value="CRIB_dom"/>
</dbReference>
<dbReference type="PANTHER" id="PTHR48053">
    <property type="entry name" value="LEUCINE RICH REPEAT FAMILY PROTEIN, EXPRESSED"/>
    <property type="match status" value="1"/>
</dbReference>
<feature type="domain" description="CRIB" evidence="24">
    <location>
        <begin position="1410"/>
        <end position="1423"/>
    </location>
</feature>
<evidence type="ECO:0000313" key="25">
    <source>
        <dbReference type="EMBL" id="GEU70172.1"/>
    </source>
</evidence>
<evidence type="ECO:0000256" key="18">
    <source>
        <dbReference type="ARBA" id="ARBA00047899"/>
    </source>
</evidence>
<dbReference type="FunFam" id="1.10.510.10:FF:000309">
    <property type="entry name" value="Leucine-rich repeat receptor-like protein kinase"/>
    <property type="match status" value="1"/>
</dbReference>
<dbReference type="InterPro" id="IPR008271">
    <property type="entry name" value="Ser/Thr_kinase_AS"/>
</dbReference>
<comment type="catalytic activity">
    <reaction evidence="19">
        <text>L-seryl-[protein] + ATP = O-phospho-L-seryl-[protein] + ADP + H(+)</text>
        <dbReference type="Rhea" id="RHEA:17989"/>
        <dbReference type="Rhea" id="RHEA-COMP:9863"/>
        <dbReference type="Rhea" id="RHEA-COMP:11604"/>
        <dbReference type="ChEBI" id="CHEBI:15378"/>
        <dbReference type="ChEBI" id="CHEBI:29999"/>
        <dbReference type="ChEBI" id="CHEBI:30616"/>
        <dbReference type="ChEBI" id="CHEBI:83421"/>
        <dbReference type="ChEBI" id="CHEBI:456216"/>
        <dbReference type="EC" id="2.7.11.1"/>
    </reaction>
</comment>
<dbReference type="SMART" id="SM00285">
    <property type="entry name" value="PBD"/>
    <property type="match status" value="1"/>
</dbReference>
<evidence type="ECO:0000256" key="10">
    <source>
        <dbReference type="ARBA" id="ARBA00022737"/>
    </source>
</evidence>
<evidence type="ECO:0000256" key="9">
    <source>
        <dbReference type="ARBA" id="ARBA00022729"/>
    </source>
</evidence>
<dbReference type="Gene3D" id="3.30.200.20">
    <property type="entry name" value="Phosphorylase Kinase, domain 1"/>
    <property type="match status" value="1"/>
</dbReference>
<dbReference type="Pfam" id="PF00560">
    <property type="entry name" value="LRR_1"/>
    <property type="match status" value="9"/>
</dbReference>
<evidence type="ECO:0000256" key="16">
    <source>
        <dbReference type="ARBA" id="ARBA00023170"/>
    </source>
</evidence>
<evidence type="ECO:0000256" key="12">
    <source>
        <dbReference type="ARBA" id="ARBA00022777"/>
    </source>
</evidence>
<dbReference type="GO" id="GO:0051707">
    <property type="term" value="P:response to other organism"/>
    <property type="evidence" value="ECO:0007669"/>
    <property type="project" value="UniProtKB-ARBA"/>
</dbReference>
<dbReference type="InterPro" id="IPR001611">
    <property type="entry name" value="Leu-rich_rpt"/>
</dbReference>
<keyword evidence="16 25" id="KW-0675">Receptor</keyword>
<evidence type="ECO:0000256" key="13">
    <source>
        <dbReference type="ARBA" id="ARBA00022840"/>
    </source>
</evidence>
<dbReference type="InterPro" id="IPR000719">
    <property type="entry name" value="Prot_kinase_dom"/>
</dbReference>
<dbReference type="GO" id="GO:0005524">
    <property type="term" value="F:ATP binding"/>
    <property type="evidence" value="ECO:0007669"/>
    <property type="project" value="UniProtKB-UniRule"/>
</dbReference>
<evidence type="ECO:0000256" key="4">
    <source>
        <dbReference type="ARBA" id="ARBA00012513"/>
    </source>
</evidence>
<dbReference type="GO" id="GO:0005886">
    <property type="term" value="C:plasma membrane"/>
    <property type="evidence" value="ECO:0007669"/>
    <property type="project" value="UniProtKB-SubCell"/>
</dbReference>
<dbReference type="SUPFAM" id="SSF56112">
    <property type="entry name" value="Protein kinase-like (PK-like)"/>
    <property type="match status" value="1"/>
</dbReference>
<dbReference type="InterPro" id="IPR051716">
    <property type="entry name" value="Plant_RL_S/T_kinase"/>
</dbReference>
<dbReference type="FunFam" id="3.80.10.10:FF:001351">
    <property type="entry name" value="Leucine-rich repeat receptor protein kinase MSL1"/>
    <property type="match status" value="1"/>
</dbReference>
<dbReference type="Pfam" id="PF07714">
    <property type="entry name" value="PK_Tyr_Ser-Thr"/>
    <property type="match status" value="1"/>
</dbReference>
<keyword evidence="13 20" id="KW-0067">ATP-binding</keyword>
<dbReference type="FunFam" id="3.30.200.20:FF:000150">
    <property type="entry name" value="serine/threonine-protein kinase BRI1-like 2"/>
    <property type="match status" value="1"/>
</dbReference>
<gene>
    <name evidence="25" type="ORF">Tci_042150</name>
</gene>
<keyword evidence="5" id="KW-0723">Serine/threonine-protein kinase</keyword>
<dbReference type="InterPro" id="IPR017441">
    <property type="entry name" value="Protein_kinase_ATP_BS"/>
</dbReference>
<dbReference type="GO" id="GO:0004674">
    <property type="term" value="F:protein serine/threonine kinase activity"/>
    <property type="evidence" value="ECO:0007669"/>
    <property type="project" value="UniProtKB-KW"/>
</dbReference>
<evidence type="ECO:0000256" key="17">
    <source>
        <dbReference type="ARBA" id="ARBA00023180"/>
    </source>
</evidence>
<dbReference type="SUPFAM" id="SSF52047">
    <property type="entry name" value="RNI-like"/>
    <property type="match status" value="1"/>
</dbReference>
<dbReference type="PROSITE" id="PS50011">
    <property type="entry name" value="PROTEIN_KINASE_DOM"/>
    <property type="match status" value="1"/>
</dbReference>
<evidence type="ECO:0000256" key="19">
    <source>
        <dbReference type="ARBA" id="ARBA00048679"/>
    </source>
</evidence>
<evidence type="ECO:0000256" key="2">
    <source>
        <dbReference type="ARBA" id="ARBA00004479"/>
    </source>
</evidence>
<comment type="caution">
    <text evidence="25">The sequence shown here is derived from an EMBL/GenBank/DDBJ whole genome shotgun (WGS) entry which is preliminary data.</text>
</comment>
<dbReference type="Gene3D" id="1.10.510.10">
    <property type="entry name" value="Transferase(Phosphotransferase) domain 1"/>
    <property type="match status" value="1"/>
</dbReference>
<keyword evidence="7" id="KW-0808">Transferase</keyword>
<sequence>MKKLNSRLKSFPAFVLLFLCFVHLCVSDDTSSLIALRKLLMQRSDVISMWFDSTIPPCNWSGIRCEGSLVHQISLSCTSSPLSLPFPMILREFRSLKHLNVSHCGFNGRIYSDFWTLDDLETLDLSDNMLLGVLPPTLSRLKKLRVLVLDSNSFSGNLPPTIEQLKNLSELSVHSNSFSGRLPYELGNLENLKSLDVSLNLFSGDLPSSLSNLTELLYLDASHNRFTGPIFPEIGNLKKLLFLDLSMNSLTGPIPETIGALTDVTLLNLQSCKFTGNIPAQITKMTSLTTLNIAQNNFEGGLPSSFGELANLVYFLANSAGLSGPIPASMGNCKKLRILNLSFNTLSGPLPDNLAELESINSIALNSNHLSGPLPKWISNWKRVESIMFSKNLFTGPLPPLNIPSLTFVDLSSNMLYGELLAEICQDNALGMLWLSDNDFTGTIDSTFRNCSILTDLVLSGNNLYGELPSYLGELQLITLELSKNRLSGTIPPQLWESKTLMEISLSGNLLEGRIPASIANATTLQRLQLDKNLFEGTIPSSIGQLKNLTNLSLHGNKLTGNIPLELFDCMKLVSLDLSSNNLSGPIPNSISQLELLDNLVLSNNQLSGPIPNEICSGFQKVPLPDSEFVQHYGMLDLSNNNLSGPIPTSIKNCIIMTQLMLSRNKLNGTIPYEISGLSNLTSLDLSFNLLSGPTLPQFFSMRNIQGLILSHNKLSGSIPINFGSIMPSLVKLDLSSNRFAGSLPPSIFSIKSLQYLDVSMNFFSGPLSFGLCSTTSLFSLNASNNLLSGSLDASVSNLTELSIIDIHNNTINGSVPSLSNLEDLTYLDFSRNNFQDAFPCSICDIKGLSFFGFYGNSFSGQVPESCNPCFQILSYPSKHIYTTKHTLTHASVLGLVLGASFVFAVLFVALIMLRMLKQEAIILERGKGKIAKATETNSMYGLLSKRQKEPLSINVATFEQSLIRLNPEDILTATENFSKTYIIGDGGFGTVYKALLPEGKTVAVKRLHRGRMHGEREFLAEMETIGKVKHENLVPLMGYCVFSDERFLIYDYMANGSLDVWLRNRADAVETLDWPTRFKICLGSARGLAFLHHGFVPHIIHRDIKSNNILLDSKFEPRVSDFGLARIISACESHVSTMLAGTFGYIPPEYGQKMVATTKGDVYSFGVVMLELVTGREPTGQADAEGENLVGWVRGMVAKRRESEVLDPCFYGSWMKDQMLGVLEIAQACTNDQPRKRPTMLDVVKFLKELKLKTGFIGVDHSQQINLVTLVYYREEPTSTTPIQLPYKVKRAYLTSSRNLYNNTLLHLLFGMKYIMERFLVLPYSMGCISKSTTCKEQKPQPKQIVTRVQDGKYSSGSKHKNSWGFVSQRRSKITRGIRRLILGTFQSFSRILTYKDIEDIDTEMELEIGYPTDVKHVTHIGYDGSMTTNPVKNWDNIETPEIHSFPTISVKDFEHAMSSQSETPQS</sequence>
<protein>
    <recommendedName>
        <fullName evidence="4">non-specific serine/threonine protein kinase</fullName>
        <ecNumber evidence="4">2.7.11.1</ecNumber>
    </recommendedName>
</protein>
<evidence type="ECO:0000256" key="8">
    <source>
        <dbReference type="ARBA" id="ARBA00022692"/>
    </source>
</evidence>
<reference evidence="25" key="1">
    <citation type="journal article" date="2019" name="Sci. Rep.">
        <title>Draft genome of Tanacetum cinerariifolium, the natural source of mosquito coil.</title>
        <authorList>
            <person name="Yamashiro T."/>
            <person name="Shiraishi A."/>
            <person name="Satake H."/>
            <person name="Nakayama K."/>
        </authorList>
    </citation>
    <scope>NUCLEOTIDE SEQUENCE</scope>
</reference>
<comment type="subcellular location">
    <subcellularLocation>
        <location evidence="1">Cell membrane</location>
    </subcellularLocation>
    <subcellularLocation>
        <location evidence="2">Membrane</location>
        <topology evidence="2">Single-pass type I membrane protein</topology>
    </subcellularLocation>
</comment>
<keyword evidence="10" id="KW-0677">Repeat</keyword>
<feature type="transmembrane region" description="Helical" evidence="21">
    <location>
        <begin position="893"/>
        <end position="914"/>
    </location>
</feature>
<evidence type="ECO:0000256" key="14">
    <source>
        <dbReference type="ARBA" id="ARBA00022989"/>
    </source>
</evidence>
<evidence type="ECO:0000256" key="22">
    <source>
        <dbReference type="SAM" id="SignalP"/>
    </source>
</evidence>
<dbReference type="InterPro" id="IPR032675">
    <property type="entry name" value="LRR_dom_sf"/>
</dbReference>
<feature type="signal peptide" evidence="22">
    <location>
        <begin position="1"/>
        <end position="27"/>
    </location>
</feature>
<dbReference type="InterPro" id="IPR001245">
    <property type="entry name" value="Ser-Thr/Tyr_kinase_cat_dom"/>
</dbReference>
<dbReference type="FunFam" id="3.80.10.10:FF:000041">
    <property type="entry name" value="LRR receptor-like serine/threonine-protein kinase ERECTA"/>
    <property type="match status" value="1"/>
</dbReference>
<feature type="domain" description="Protein kinase" evidence="23">
    <location>
        <begin position="978"/>
        <end position="1258"/>
    </location>
</feature>
<organism evidence="25">
    <name type="scientific">Tanacetum cinerariifolium</name>
    <name type="common">Dalmatian daisy</name>
    <name type="synonym">Chrysanthemum cinerariifolium</name>
    <dbReference type="NCBI Taxonomy" id="118510"/>
    <lineage>
        <taxon>Eukaryota</taxon>
        <taxon>Viridiplantae</taxon>
        <taxon>Streptophyta</taxon>
        <taxon>Embryophyta</taxon>
        <taxon>Tracheophyta</taxon>
        <taxon>Spermatophyta</taxon>
        <taxon>Magnoliopsida</taxon>
        <taxon>eudicotyledons</taxon>
        <taxon>Gunneridae</taxon>
        <taxon>Pentapetalae</taxon>
        <taxon>asterids</taxon>
        <taxon>campanulids</taxon>
        <taxon>Asterales</taxon>
        <taxon>Asteraceae</taxon>
        <taxon>Asteroideae</taxon>
        <taxon>Anthemideae</taxon>
        <taxon>Anthemidinae</taxon>
        <taxon>Tanacetum</taxon>
    </lineage>
</organism>
<keyword evidence="8 21" id="KW-0812">Transmembrane</keyword>
<dbReference type="GO" id="GO:0006952">
    <property type="term" value="P:defense response"/>
    <property type="evidence" value="ECO:0007669"/>
    <property type="project" value="UniProtKB-ARBA"/>
</dbReference>
<keyword evidence="15 21" id="KW-0472">Membrane</keyword>
<keyword evidence="17" id="KW-0325">Glycoprotein</keyword>
<evidence type="ECO:0000256" key="20">
    <source>
        <dbReference type="PROSITE-ProRule" id="PRU10141"/>
    </source>
</evidence>
<evidence type="ECO:0000259" key="24">
    <source>
        <dbReference type="PROSITE" id="PS50108"/>
    </source>
</evidence>
<comment type="similarity">
    <text evidence="3">Belongs to the protein kinase superfamily. Ser/Thr protein kinase family.</text>
</comment>
<dbReference type="PROSITE" id="PS00108">
    <property type="entry name" value="PROTEIN_KINASE_ST"/>
    <property type="match status" value="1"/>
</dbReference>
<evidence type="ECO:0000256" key="7">
    <source>
        <dbReference type="ARBA" id="ARBA00022679"/>
    </source>
</evidence>
<keyword evidence="9 22" id="KW-0732">Signal</keyword>
<evidence type="ECO:0000256" key="21">
    <source>
        <dbReference type="SAM" id="Phobius"/>
    </source>
</evidence>
<evidence type="ECO:0000256" key="3">
    <source>
        <dbReference type="ARBA" id="ARBA00008684"/>
    </source>
</evidence>
<dbReference type="InterPro" id="IPR013210">
    <property type="entry name" value="LRR_N_plant-typ"/>
</dbReference>
<dbReference type="Pfam" id="PF08263">
    <property type="entry name" value="LRRNT_2"/>
    <property type="match status" value="1"/>
</dbReference>
<feature type="chain" id="PRO_5026717800" description="non-specific serine/threonine protein kinase" evidence="22">
    <location>
        <begin position="28"/>
        <end position="1468"/>
    </location>
</feature>
<dbReference type="InterPro" id="IPR003591">
    <property type="entry name" value="Leu-rich_rpt_typical-subtyp"/>
</dbReference>
<dbReference type="EC" id="2.7.11.1" evidence="4"/>
<dbReference type="PROSITE" id="PS00107">
    <property type="entry name" value="PROTEIN_KINASE_ATP"/>
    <property type="match status" value="1"/>
</dbReference>
<keyword evidence="11 20" id="KW-0547">Nucleotide-binding</keyword>
<dbReference type="InterPro" id="IPR011009">
    <property type="entry name" value="Kinase-like_dom_sf"/>
</dbReference>
<dbReference type="Pfam" id="PF23598">
    <property type="entry name" value="LRR_14"/>
    <property type="match status" value="1"/>
</dbReference>
<dbReference type="Pfam" id="PF13855">
    <property type="entry name" value="LRR_8"/>
    <property type="match status" value="1"/>
</dbReference>
<proteinExistence type="inferred from homology"/>
<evidence type="ECO:0000256" key="11">
    <source>
        <dbReference type="ARBA" id="ARBA00022741"/>
    </source>
</evidence>
<name>A0A6L2MBS6_TANCI</name>
<evidence type="ECO:0000256" key="15">
    <source>
        <dbReference type="ARBA" id="ARBA00023136"/>
    </source>
</evidence>
<dbReference type="Gene3D" id="3.80.10.10">
    <property type="entry name" value="Ribonuclease Inhibitor"/>
    <property type="match status" value="5"/>
</dbReference>
<evidence type="ECO:0000256" key="1">
    <source>
        <dbReference type="ARBA" id="ARBA00004236"/>
    </source>
</evidence>
<evidence type="ECO:0000256" key="6">
    <source>
        <dbReference type="ARBA" id="ARBA00022614"/>
    </source>
</evidence>
<dbReference type="SMART" id="SM00369">
    <property type="entry name" value="LRR_TYP"/>
    <property type="match status" value="9"/>
</dbReference>
<dbReference type="InterPro" id="IPR055414">
    <property type="entry name" value="LRR_R13L4/SHOC2-like"/>
</dbReference>
<evidence type="ECO:0000256" key="5">
    <source>
        <dbReference type="ARBA" id="ARBA00022527"/>
    </source>
</evidence>
<dbReference type="PANTHER" id="PTHR48053:SF154">
    <property type="entry name" value="(WILD MALAYSIAN BANANA) HYPOTHETICAL PROTEIN"/>
    <property type="match status" value="1"/>
</dbReference>
<dbReference type="FunFam" id="3.80.10.10:FF:002765">
    <property type="entry name" value="Uncharacterized protein"/>
    <property type="match status" value="1"/>
</dbReference>
<accession>A0A6L2MBS6</accession>
<evidence type="ECO:0000259" key="23">
    <source>
        <dbReference type="PROSITE" id="PS50011"/>
    </source>
</evidence>
<keyword evidence="14 21" id="KW-1133">Transmembrane helix</keyword>
<feature type="binding site" evidence="20">
    <location>
        <position position="1006"/>
    </location>
    <ligand>
        <name>ATP</name>
        <dbReference type="ChEBI" id="CHEBI:30616"/>
    </ligand>
</feature>